<dbReference type="WBParaSite" id="TASK_0000945401-mRNA-1">
    <property type="protein sequence ID" value="TASK_0000945401-mRNA-1"/>
    <property type="gene ID" value="TASK_0000945401"/>
</dbReference>
<proteinExistence type="predicted"/>
<evidence type="ECO:0000313" key="2">
    <source>
        <dbReference type="Proteomes" id="UP000282613"/>
    </source>
</evidence>
<reference evidence="3" key="1">
    <citation type="submission" date="2017-02" db="UniProtKB">
        <authorList>
            <consortium name="WormBaseParasite"/>
        </authorList>
    </citation>
    <scope>IDENTIFICATION</scope>
</reference>
<keyword evidence="2" id="KW-1185">Reference proteome</keyword>
<evidence type="ECO:0000313" key="3">
    <source>
        <dbReference type="WBParaSite" id="TASK_0000945401-mRNA-1"/>
    </source>
</evidence>
<dbReference type="AlphaFoldDB" id="A0A0R3WF29"/>
<protein>
    <submittedName>
        <fullName evidence="1 3">Uncharacterized protein</fullName>
    </submittedName>
</protein>
<gene>
    <name evidence="1" type="ORF">TASK_LOCUS9455</name>
</gene>
<name>A0A0R3WF29_TAEAS</name>
<reference evidence="1 2" key="2">
    <citation type="submission" date="2018-11" db="EMBL/GenBank/DDBJ databases">
        <authorList>
            <consortium name="Pathogen Informatics"/>
        </authorList>
    </citation>
    <scope>NUCLEOTIDE SEQUENCE [LARGE SCALE GENOMIC DNA]</scope>
</reference>
<accession>A0A0R3WF29</accession>
<sequence length="175" mass="19491">MALVDSASHYTPQAASGNAKIVEVKDACVGADHKPEVEDFKRAILLDHWRRRLRARDFVDRLLEKEEKDVKARRVRYRITPPHSSPQLPPPAPLRMHFGAKIENGLMTEDHFCCGRQKDGSLDFSTPAGTSVLSASAPVLPSSLASPSSTNTSFGWNWSHLNGRSKNLYNYYSAN</sequence>
<organism evidence="3">
    <name type="scientific">Taenia asiatica</name>
    <name type="common">Asian tapeworm</name>
    <dbReference type="NCBI Taxonomy" id="60517"/>
    <lineage>
        <taxon>Eukaryota</taxon>
        <taxon>Metazoa</taxon>
        <taxon>Spiralia</taxon>
        <taxon>Lophotrochozoa</taxon>
        <taxon>Platyhelminthes</taxon>
        <taxon>Cestoda</taxon>
        <taxon>Eucestoda</taxon>
        <taxon>Cyclophyllidea</taxon>
        <taxon>Taeniidae</taxon>
        <taxon>Taenia</taxon>
    </lineage>
</organism>
<dbReference type="Proteomes" id="UP000282613">
    <property type="component" value="Unassembled WGS sequence"/>
</dbReference>
<dbReference type="OrthoDB" id="6277404at2759"/>
<dbReference type="EMBL" id="UYRS01019176">
    <property type="protein sequence ID" value="VDK43434.1"/>
    <property type="molecule type" value="Genomic_DNA"/>
</dbReference>
<evidence type="ECO:0000313" key="1">
    <source>
        <dbReference type="EMBL" id="VDK43434.1"/>
    </source>
</evidence>